<proteinExistence type="inferred from homology"/>
<dbReference type="RefSeq" id="YP_009240895.1">
    <property type="nucleotide sequence ID" value="NC_029753.1"/>
</dbReference>
<dbReference type="Pfam" id="PF00420">
    <property type="entry name" value="Oxidored_q2"/>
    <property type="match status" value="1"/>
</dbReference>
<evidence type="ECO:0000256" key="4">
    <source>
        <dbReference type="ARBA" id="ARBA00012944"/>
    </source>
</evidence>
<dbReference type="GO" id="GO:0031966">
    <property type="term" value="C:mitochondrial membrane"/>
    <property type="evidence" value="ECO:0007669"/>
    <property type="project" value="UniProtKB-SubCell"/>
</dbReference>
<dbReference type="AlphaFoldDB" id="A0A126FA38"/>
<geneLocation type="mitochondrion" evidence="19"/>
<keyword evidence="8 18" id="KW-0812">Transmembrane</keyword>
<comment type="function">
    <text evidence="1">Core subunit of the mitochondrial membrane respiratory chain NADH dehydrogenase (Complex I) that is believed to belong to the minimal assembly required for catalysis. Complex I functions in the transfer of electrons from NADH to the respiratory chain. The immediate electron acceptor for the enzyme is believed to be ubiquinone.</text>
</comment>
<evidence type="ECO:0000256" key="7">
    <source>
        <dbReference type="ARBA" id="ARBA00022660"/>
    </source>
</evidence>
<evidence type="ECO:0000313" key="19">
    <source>
        <dbReference type="EMBL" id="AKN23382.1"/>
    </source>
</evidence>
<keyword evidence="15 18" id="KW-0472">Membrane</keyword>
<dbReference type="CTD" id="4539"/>
<reference evidence="19" key="1">
    <citation type="submission" date="2015-02" db="EMBL/GenBank/DDBJ databases">
        <title>Analysis of Complete Mitochondrial Genome of Simulium aureohirtum.</title>
        <authorList>
            <person name="Wang Q."/>
            <person name="Chen L."/>
            <person name="Ding J."/>
            <person name="Liu Y."/>
            <person name="Wang J."/>
        </authorList>
    </citation>
    <scope>NUCLEOTIDE SEQUENCE</scope>
</reference>
<dbReference type="EMBL" id="KP793690">
    <property type="protein sequence ID" value="AKN23382.1"/>
    <property type="molecule type" value="Genomic_DNA"/>
</dbReference>
<evidence type="ECO:0000256" key="8">
    <source>
        <dbReference type="ARBA" id="ARBA00022692"/>
    </source>
</evidence>
<sequence>MMMFMLYLLPLFMLLSGVMVYISNRAHLLVTLLSLEFIVLSLFLCLFEVLNFLNYENFFSMMFLTFSVCEGALGLSVLVSMIRTHGNDYFQTFSVLQC</sequence>
<dbReference type="Gene3D" id="1.10.287.3510">
    <property type="match status" value="1"/>
</dbReference>
<keyword evidence="12" id="KW-0520">NAD</keyword>
<evidence type="ECO:0000256" key="5">
    <source>
        <dbReference type="ARBA" id="ARBA00016612"/>
    </source>
</evidence>
<evidence type="ECO:0000256" key="17">
    <source>
        <dbReference type="ARBA" id="ARBA00049551"/>
    </source>
</evidence>
<evidence type="ECO:0000256" key="6">
    <source>
        <dbReference type="ARBA" id="ARBA00022448"/>
    </source>
</evidence>
<evidence type="ECO:0000256" key="16">
    <source>
        <dbReference type="ARBA" id="ARBA00031586"/>
    </source>
</evidence>
<keyword evidence="11 18" id="KW-1133">Transmembrane helix</keyword>
<keyword evidence="13" id="KW-0830">Ubiquinone</keyword>
<evidence type="ECO:0000256" key="14">
    <source>
        <dbReference type="ARBA" id="ARBA00023128"/>
    </source>
</evidence>
<dbReference type="GO" id="GO:0008137">
    <property type="term" value="F:NADH dehydrogenase (ubiquinone) activity"/>
    <property type="evidence" value="ECO:0007669"/>
    <property type="project" value="UniProtKB-EC"/>
</dbReference>
<name>A0A126FA38_9DIPT</name>
<comment type="similarity">
    <text evidence="3">Belongs to the complex I subunit 4L family.</text>
</comment>
<keyword evidence="6" id="KW-0813">Transport</keyword>
<gene>
    <name evidence="19" type="primary">ND4L</name>
</gene>
<keyword evidence="9" id="KW-1278">Translocase</keyword>
<comment type="catalytic activity">
    <reaction evidence="17">
        <text>a ubiquinone + NADH + 5 H(+)(in) = a ubiquinol + NAD(+) + 4 H(+)(out)</text>
        <dbReference type="Rhea" id="RHEA:29091"/>
        <dbReference type="Rhea" id="RHEA-COMP:9565"/>
        <dbReference type="Rhea" id="RHEA-COMP:9566"/>
        <dbReference type="ChEBI" id="CHEBI:15378"/>
        <dbReference type="ChEBI" id="CHEBI:16389"/>
        <dbReference type="ChEBI" id="CHEBI:17976"/>
        <dbReference type="ChEBI" id="CHEBI:57540"/>
        <dbReference type="ChEBI" id="CHEBI:57945"/>
        <dbReference type="EC" id="7.1.1.2"/>
    </reaction>
</comment>
<keyword evidence="7" id="KW-0679">Respiratory chain</keyword>
<keyword evidence="14 19" id="KW-0496">Mitochondrion</keyword>
<protein>
    <recommendedName>
        <fullName evidence="5">NADH-ubiquinone oxidoreductase chain 4L</fullName>
        <ecNumber evidence="4">7.1.1.2</ecNumber>
    </recommendedName>
    <alternativeName>
        <fullName evidence="16">NADH dehydrogenase subunit 4L</fullName>
    </alternativeName>
</protein>
<evidence type="ECO:0000256" key="2">
    <source>
        <dbReference type="ARBA" id="ARBA00004225"/>
    </source>
</evidence>
<dbReference type="EC" id="7.1.1.2" evidence="4"/>
<keyword evidence="10" id="KW-0249">Electron transport</keyword>
<evidence type="ECO:0000256" key="1">
    <source>
        <dbReference type="ARBA" id="ARBA00003257"/>
    </source>
</evidence>
<organism evidence="19">
    <name type="scientific">Simulium aureohirtum</name>
    <dbReference type="NCBI Taxonomy" id="154798"/>
    <lineage>
        <taxon>Eukaryota</taxon>
        <taxon>Metazoa</taxon>
        <taxon>Ecdysozoa</taxon>
        <taxon>Arthropoda</taxon>
        <taxon>Hexapoda</taxon>
        <taxon>Insecta</taxon>
        <taxon>Pterygota</taxon>
        <taxon>Neoptera</taxon>
        <taxon>Endopterygota</taxon>
        <taxon>Diptera</taxon>
        <taxon>Nematocera</taxon>
        <taxon>Chironomoidea</taxon>
        <taxon>Simuliidae</taxon>
        <taxon>Simulium</taxon>
        <taxon>ruficorne group</taxon>
    </lineage>
</organism>
<evidence type="ECO:0000256" key="9">
    <source>
        <dbReference type="ARBA" id="ARBA00022967"/>
    </source>
</evidence>
<evidence type="ECO:0000256" key="10">
    <source>
        <dbReference type="ARBA" id="ARBA00022982"/>
    </source>
</evidence>
<evidence type="ECO:0000256" key="15">
    <source>
        <dbReference type="ARBA" id="ARBA00023136"/>
    </source>
</evidence>
<evidence type="ECO:0000256" key="3">
    <source>
        <dbReference type="ARBA" id="ARBA00010519"/>
    </source>
</evidence>
<feature type="transmembrane region" description="Helical" evidence="18">
    <location>
        <begin position="62"/>
        <end position="82"/>
    </location>
</feature>
<evidence type="ECO:0000256" key="12">
    <source>
        <dbReference type="ARBA" id="ARBA00023027"/>
    </source>
</evidence>
<evidence type="ECO:0000256" key="13">
    <source>
        <dbReference type="ARBA" id="ARBA00023075"/>
    </source>
</evidence>
<dbReference type="InterPro" id="IPR039428">
    <property type="entry name" value="NUOK/Mnh_C1-like"/>
</dbReference>
<feature type="transmembrane region" description="Helical" evidence="18">
    <location>
        <begin position="30"/>
        <end position="50"/>
    </location>
</feature>
<evidence type="ECO:0000256" key="11">
    <source>
        <dbReference type="ARBA" id="ARBA00022989"/>
    </source>
</evidence>
<comment type="subcellular location">
    <subcellularLocation>
        <location evidence="2">Mitochondrion membrane</location>
        <topology evidence="2">Multi-pass membrane protein</topology>
    </subcellularLocation>
</comment>
<dbReference type="GeneID" id="27110999"/>
<dbReference type="FunFam" id="1.10.287.3510:FF:000003">
    <property type="entry name" value="NADH-ubiquinone oxidoreductase chain 4L"/>
    <property type="match status" value="1"/>
</dbReference>
<accession>A0A126FA38</accession>
<evidence type="ECO:0000256" key="18">
    <source>
        <dbReference type="SAM" id="Phobius"/>
    </source>
</evidence>